<dbReference type="Proteomes" id="UP001519332">
    <property type="component" value="Unassembled WGS sequence"/>
</dbReference>
<feature type="transmembrane region" description="Helical" evidence="13">
    <location>
        <begin position="198"/>
        <end position="223"/>
    </location>
</feature>
<protein>
    <submittedName>
        <fullName evidence="16">ABC-type dipeptide/oligopeptide/nickel transport system ATPase component/ABC-type dipeptide/oligopeptide/nickel transport system permease subunit</fullName>
    </submittedName>
</protein>
<dbReference type="InterPro" id="IPR003439">
    <property type="entry name" value="ABC_transporter-like_ATP-bd"/>
</dbReference>
<reference evidence="16 17" key="1">
    <citation type="submission" date="2021-03" db="EMBL/GenBank/DDBJ databases">
        <title>Sequencing the genomes of 1000 actinobacteria strains.</title>
        <authorList>
            <person name="Klenk H.-P."/>
        </authorList>
    </citation>
    <scope>NUCLEOTIDE SEQUENCE [LARGE SCALE GENOMIC DNA]</scope>
    <source>
        <strain evidence="16 17">DSM 46670</strain>
    </source>
</reference>
<evidence type="ECO:0000256" key="3">
    <source>
        <dbReference type="ARBA" id="ARBA00005417"/>
    </source>
</evidence>
<evidence type="ECO:0000256" key="7">
    <source>
        <dbReference type="ARBA" id="ARBA00022692"/>
    </source>
</evidence>
<feature type="domain" description="ABC transmembrane type-1" evidence="15">
    <location>
        <begin position="77"/>
        <end position="266"/>
    </location>
</feature>
<dbReference type="CDD" id="cd06261">
    <property type="entry name" value="TM_PBP2"/>
    <property type="match status" value="1"/>
</dbReference>
<feature type="transmembrane region" description="Helical" evidence="13">
    <location>
        <begin position="155"/>
        <end position="178"/>
    </location>
</feature>
<evidence type="ECO:0000256" key="6">
    <source>
        <dbReference type="ARBA" id="ARBA00022519"/>
    </source>
</evidence>
<sequence>MKPRARFSRFVFADAGATVAFVLVLLVAVVAIVAPPLWSVVASTIDPTSPRQLPGAEHWLGTDELGRDLLLRSLVAARTSILYALGATAIAFGIGITVGLLAAVLGPAARRVVNSVVVTLIAFPGILLAILAATLFGRSGLAAMIGLGIAGAPQIARLTMNLVLTQAGSDMIAAARAVGIRGRRLMARYFLPNIADPIATLAILTVAGYLIAMASLSFIGLGVREPEFDWGLMLSGAMTNIYTSPWMIVAPGLAIVVTGVSVNVLGERIAAGLDPRARALVSRRGWLKRRSETAPADAADSVAAETDDAVLSIRYLHARTKADGTGLLHGISIGVRAGERLGIVGESGSGKSLTLSALANLLPVGVAAESTAHRLDGTEVDTEVGTEGEAHARLLADGVSMVFQDPLGSLNPMLTIGSIMRDRLRGQQLSRTEIRERSIAALEAVGIPVPAAALRRRPHELSGGQRQRVMIAMALLGRHTKVLLADEPTTALDVSVQAQIVRLLVEVTEQRGLALVFVSHDLALVAQLCDRIAVMKDGRIVEHGTAEQIVTNPRHPYTKLLLSATSPEFVDAEGPQ</sequence>
<dbReference type="InterPro" id="IPR003593">
    <property type="entry name" value="AAA+_ATPase"/>
</dbReference>
<dbReference type="SUPFAM" id="SSF52540">
    <property type="entry name" value="P-loop containing nucleoside triphosphate hydrolases"/>
    <property type="match status" value="1"/>
</dbReference>
<keyword evidence="5" id="KW-1003">Cell membrane</keyword>
<dbReference type="Pfam" id="PF00005">
    <property type="entry name" value="ABC_tran"/>
    <property type="match status" value="1"/>
</dbReference>
<feature type="transmembrane region" description="Helical" evidence="13">
    <location>
        <begin position="81"/>
        <end position="105"/>
    </location>
</feature>
<evidence type="ECO:0000256" key="2">
    <source>
        <dbReference type="ARBA" id="ARBA00004202"/>
    </source>
</evidence>
<feature type="transmembrane region" description="Helical" evidence="13">
    <location>
        <begin position="12"/>
        <end position="34"/>
    </location>
</feature>
<evidence type="ECO:0000259" key="14">
    <source>
        <dbReference type="PROSITE" id="PS50893"/>
    </source>
</evidence>
<evidence type="ECO:0000259" key="15">
    <source>
        <dbReference type="PROSITE" id="PS50928"/>
    </source>
</evidence>
<evidence type="ECO:0000313" key="16">
    <source>
        <dbReference type="EMBL" id="MBP2328961.1"/>
    </source>
</evidence>
<dbReference type="Gene3D" id="1.10.3720.10">
    <property type="entry name" value="MetI-like"/>
    <property type="match status" value="1"/>
</dbReference>
<keyword evidence="12 13" id="KW-0472">Membrane</keyword>
<dbReference type="SMART" id="SM00382">
    <property type="entry name" value="AAA"/>
    <property type="match status" value="1"/>
</dbReference>
<evidence type="ECO:0000256" key="10">
    <source>
        <dbReference type="ARBA" id="ARBA00022967"/>
    </source>
</evidence>
<gene>
    <name evidence="16" type="ORF">JOF56_009346</name>
</gene>
<dbReference type="CDD" id="cd03257">
    <property type="entry name" value="ABC_NikE_OppD_transporters"/>
    <property type="match status" value="1"/>
</dbReference>
<proteinExistence type="inferred from homology"/>
<feature type="transmembrane region" description="Helical" evidence="13">
    <location>
        <begin position="112"/>
        <end position="135"/>
    </location>
</feature>
<keyword evidence="9" id="KW-0067">ATP-binding</keyword>
<keyword evidence="4 13" id="KW-0813">Transport</keyword>
<evidence type="ECO:0000313" key="17">
    <source>
        <dbReference type="Proteomes" id="UP001519332"/>
    </source>
</evidence>
<dbReference type="PROSITE" id="PS50893">
    <property type="entry name" value="ABC_TRANSPORTER_2"/>
    <property type="match status" value="1"/>
</dbReference>
<keyword evidence="6" id="KW-0997">Cell inner membrane</keyword>
<keyword evidence="17" id="KW-1185">Reference proteome</keyword>
<evidence type="ECO:0000256" key="1">
    <source>
        <dbReference type="ARBA" id="ARBA00004141"/>
    </source>
</evidence>
<dbReference type="InterPro" id="IPR050388">
    <property type="entry name" value="ABC_Ni/Peptide_Import"/>
</dbReference>
<comment type="caution">
    <text evidence="16">The sequence shown here is derived from an EMBL/GenBank/DDBJ whole genome shotgun (WGS) entry which is preliminary data.</text>
</comment>
<dbReference type="Gene3D" id="3.40.50.300">
    <property type="entry name" value="P-loop containing nucleotide triphosphate hydrolases"/>
    <property type="match status" value="1"/>
</dbReference>
<evidence type="ECO:0000256" key="13">
    <source>
        <dbReference type="RuleBase" id="RU363032"/>
    </source>
</evidence>
<dbReference type="Pfam" id="PF00528">
    <property type="entry name" value="BPD_transp_1"/>
    <property type="match status" value="1"/>
</dbReference>
<evidence type="ECO:0000256" key="12">
    <source>
        <dbReference type="ARBA" id="ARBA00023136"/>
    </source>
</evidence>
<dbReference type="PANTHER" id="PTHR43297">
    <property type="entry name" value="OLIGOPEPTIDE TRANSPORT ATP-BINDING PROTEIN APPD"/>
    <property type="match status" value="1"/>
</dbReference>
<dbReference type="PANTHER" id="PTHR43297:SF14">
    <property type="entry name" value="ATPASE AAA-TYPE CORE DOMAIN-CONTAINING PROTEIN"/>
    <property type="match status" value="1"/>
</dbReference>
<comment type="similarity">
    <text evidence="3">Belongs to the ABC transporter superfamily.</text>
</comment>
<dbReference type="InterPro" id="IPR000515">
    <property type="entry name" value="MetI-like"/>
</dbReference>
<dbReference type="RefSeq" id="WP_209645852.1">
    <property type="nucleotide sequence ID" value="NZ_JAGINW010000001.1"/>
</dbReference>
<comment type="similarity">
    <text evidence="13">Belongs to the binding-protein-dependent transport system permease family.</text>
</comment>
<keyword evidence="11 13" id="KW-1133">Transmembrane helix</keyword>
<keyword evidence="10" id="KW-1278">Translocase</keyword>
<dbReference type="InterPro" id="IPR017871">
    <property type="entry name" value="ABC_transporter-like_CS"/>
</dbReference>
<evidence type="ECO:0000256" key="8">
    <source>
        <dbReference type="ARBA" id="ARBA00022741"/>
    </source>
</evidence>
<dbReference type="InterPro" id="IPR035906">
    <property type="entry name" value="MetI-like_sf"/>
</dbReference>
<dbReference type="InterPro" id="IPR027417">
    <property type="entry name" value="P-loop_NTPase"/>
</dbReference>
<evidence type="ECO:0000256" key="11">
    <source>
        <dbReference type="ARBA" id="ARBA00022989"/>
    </source>
</evidence>
<evidence type="ECO:0000256" key="9">
    <source>
        <dbReference type="ARBA" id="ARBA00022840"/>
    </source>
</evidence>
<dbReference type="EMBL" id="JAGINW010000001">
    <property type="protein sequence ID" value="MBP2328961.1"/>
    <property type="molecule type" value="Genomic_DNA"/>
</dbReference>
<name>A0ABS4TYE4_9PSEU</name>
<feature type="transmembrane region" description="Helical" evidence="13">
    <location>
        <begin position="243"/>
        <end position="266"/>
    </location>
</feature>
<dbReference type="PROSITE" id="PS50928">
    <property type="entry name" value="ABC_TM1"/>
    <property type="match status" value="1"/>
</dbReference>
<keyword evidence="8" id="KW-0547">Nucleotide-binding</keyword>
<evidence type="ECO:0000256" key="4">
    <source>
        <dbReference type="ARBA" id="ARBA00022448"/>
    </source>
</evidence>
<feature type="domain" description="ABC transporter" evidence="14">
    <location>
        <begin position="313"/>
        <end position="562"/>
    </location>
</feature>
<evidence type="ECO:0000256" key="5">
    <source>
        <dbReference type="ARBA" id="ARBA00022475"/>
    </source>
</evidence>
<organism evidence="16 17">
    <name type="scientific">Kibdelosporangium banguiense</name>
    <dbReference type="NCBI Taxonomy" id="1365924"/>
    <lineage>
        <taxon>Bacteria</taxon>
        <taxon>Bacillati</taxon>
        <taxon>Actinomycetota</taxon>
        <taxon>Actinomycetes</taxon>
        <taxon>Pseudonocardiales</taxon>
        <taxon>Pseudonocardiaceae</taxon>
        <taxon>Kibdelosporangium</taxon>
    </lineage>
</organism>
<dbReference type="SUPFAM" id="SSF161098">
    <property type="entry name" value="MetI-like"/>
    <property type="match status" value="1"/>
</dbReference>
<comment type="subcellular location">
    <subcellularLocation>
        <location evidence="13">Cell membrane</location>
        <topology evidence="13">Multi-pass membrane protein</topology>
    </subcellularLocation>
    <subcellularLocation>
        <location evidence="2">Cell membrane</location>
        <topology evidence="2">Peripheral membrane protein</topology>
    </subcellularLocation>
    <subcellularLocation>
        <location evidence="1">Membrane</location>
        <topology evidence="1">Multi-pass membrane protein</topology>
    </subcellularLocation>
</comment>
<accession>A0ABS4TYE4</accession>
<keyword evidence="7 13" id="KW-0812">Transmembrane</keyword>
<dbReference type="PROSITE" id="PS00211">
    <property type="entry name" value="ABC_TRANSPORTER_1"/>
    <property type="match status" value="1"/>
</dbReference>